<dbReference type="InterPro" id="IPR012844">
    <property type="entry name" value="DhaM_N"/>
</dbReference>
<comment type="cofactor">
    <cofactor evidence="3">
        <name>Mg(2+)</name>
        <dbReference type="ChEBI" id="CHEBI:18420"/>
    </cofactor>
</comment>
<dbReference type="SUPFAM" id="SSF51621">
    <property type="entry name" value="Phosphoenolpyruvate/pyruvate domain"/>
    <property type="match status" value="1"/>
</dbReference>
<evidence type="ECO:0000256" key="5">
    <source>
        <dbReference type="ARBA" id="ARBA00002788"/>
    </source>
</evidence>
<evidence type="ECO:0000256" key="11">
    <source>
        <dbReference type="ARBA" id="ARBA00016544"/>
    </source>
</evidence>
<reference evidence="26" key="2">
    <citation type="submission" date="2022-10" db="EMBL/GenBank/DDBJ databases">
        <authorList>
            <person name="Ngo T.-E."/>
        </authorList>
    </citation>
    <scope>NUCLEOTIDE SEQUENCE</scope>
    <source>
        <strain evidence="26">JHB</strain>
    </source>
</reference>
<dbReference type="InterPro" id="IPR036618">
    <property type="entry name" value="PtsI_HPr-bd_sf"/>
</dbReference>
<dbReference type="InterPro" id="IPR015813">
    <property type="entry name" value="Pyrv/PenolPyrv_kinase-like_dom"/>
</dbReference>
<keyword evidence="20" id="KW-0460">Magnesium</keyword>
<comment type="subcellular location">
    <subcellularLocation>
        <location evidence="7">Cytoplasm</location>
    </subcellularLocation>
</comment>
<comment type="catalytic activity">
    <reaction evidence="1">
        <text>L-histidyl-[protein] + phosphoenolpyruvate = N(pros)-phospho-L-histidyl-[protein] + pyruvate</text>
        <dbReference type="Rhea" id="RHEA:23880"/>
        <dbReference type="Rhea" id="RHEA-COMP:9745"/>
        <dbReference type="Rhea" id="RHEA-COMP:9746"/>
        <dbReference type="ChEBI" id="CHEBI:15361"/>
        <dbReference type="ChEBI" id="CHEBI:29979"/>
        <dbReference type="ChEBI" id="CHEBI:58702"/>
        <dbReference type="ChEBI" id="CHEBI:64837"/>
        <dbReference type="EC" id="2.7.3.9"/>
    </reaction>
</comment>
<dbReference type="Gene3D" id="3.40.50.510">
    <property type="entry name" value="Phosphotransferase system, mannose-type IIA component"/>
    <property type="match status" value="1"/>
</dbReference>
<dbReference type="EMBL" id="CP017708">
    <property type="protein sequence ID" value="WAN69588.1"/>
    <property type="molecule type" value="Genomic_DNA"/>
</dbReference>
<dbReference type="Gene3D" id="3.20.20.60">
    <property type="entry name" value="Phosphoenolpyruvate-binding domains"/>
    <property type="match status" value="1"/>
</dbReference>
<keyword evidence="15" id="KW-0762">Sugar transport</keyword>
<dbReference type="InterPro" id="IPR008279">
    <property type="entry name" value="PEP-util_enz_mobile_dom"/>
</dbReference>
<sequence length="987" mass="105475">MSNKTRDLFPLFPFASCLLPLAFGSMFTTQIQAMQRGLGEAARSWGFPPLAIAVVSPTRALHQEKVFIYLMIGIVIISHSAKLAAGVKELAEQMVHTSVPIAIAAGIDDPENPFGTDVLQVQAAIESVYSDAGVVVLMDLGSAVLSAEMALEFLDEEQKPKVRLCEAPLVEGAIAAVVQAAAGGDIDQVIAEARSALTAKASQLSVVDSNDSTEFDPVGGMGILPVGGTGILPVGGTGILPVGGTGILPVRYATTTKEIHLTVQNQQGIHARPAAQFVTTANRFNSEITLQNITKTSNIVNGKSINNVMLLGIQQGDEIVIKAVGEDAELALIALQQLVDNNFGEKLDKAKEDINQDSTPPSNRSLHPSSVTLDRLVGIPAAAGIAIGAVIVYQPKLPEIIEEQTDNPQAEWETLQLAIKTAQQQLEHLINTVTNDQADIFQAHLLYLDDPALVNRAYQIIVDQHLSAGAAWKTVIDETVANYQTLEDSYMQARGNDVIDVGWRVLRLLTNRKETCLDQDLRKSPLNPPILGDFDIITPQNWGAGGQNQLNFVSPIDVTEPGILVAADLTPSEVAQLNPIQVLGICCASGSATAHSSLIANMLGIPMVVGVGQDVLSLPAGKELALDGTTGQIWVEPSEERKQELQLQSNSKDELPTEVITQDGHKIPLMANVLGEADAKLALDCGAQGVGLLRTEFLYLERLTIPREEEQLATYQAIAEIMGTHPLTIRTLDIGGDKPIPFLNLASSDAPSDASSAQHTPEPNPFLGWRGIRQSLDCPQMLKIQLRAILRGSYGHNIKVMFPMVSSVEEVRAAKEILAEAKAELRQEGYSFNEQMPVGIMVEVPAAVTMADQLAAEVDFFSIGTNDLSQYVMAADRTNPKVAKLADALEPAVLRMIQQTVTVAHQAGIPVSVCGQLASNPVGIPILLGLGVDELSVNPPAIATVMSVISQLTINQAEMLAGEALQLDSAVGVREYSATRKAIGNRQ</sequence>
<dbReference type="PANTHER" id="PTHR46244:SF3">
    <property type="entry name" value="PHOSPHOENOLPYRUVATE-PROTEIN PHOSPHOTRANSFERASE"/>
    <property type="match status" value="1"/>
</dbReference>
<evidence type="ECO:0000256" key="9">
    <source>
        <dbReference type="ARBA" id="ARBA00012095"/>
    </source>
</evidence>
<evidence type="ECO:0000256" key="2">
    <source>
        <dbReference type="ARBA" id="ARBA00001113"/>
    </source>
</evidence>
<comment type="similarity">
    <text evidence="8">Belongs to the PEP-utilizing enzyme family.</text>
</comment>
<dbReference type="InterPro" id="IPR023151">
    <property type="entry name" value="PEP_util_CS"/>
</dbReference>
<dbReference type="AlphaFoldDB" id="A0A9Q9UW79"/>
<keyword evidence="18" id="KW-0479">Metal-binding</keyword>
<evidence type="ECO:0000256" key="6">
    <source>
        <dbReference type="ARBA" id="ARBA00003681"/>
    </source>
</evidence>
<keyword evidence="19" id="KW-0418">Kinase</keyword>
<comment type="catalytic activity">
    <reaction evidence="2">
        <text>dihydroxyacetone + phosphoenolpyruvate = dihydroxyacetone phosphate + pyruvate</text>
        <dbReference type="Rhea" id="RHEA:18381"/>
        <dbReference type="ChEBI" id="CHEBI:15361"/>
        <dbReference type="ChEBI" id="CHEBI:16016"/>
        <dbReference type="ChEBI" id="CHEBI:57642"/>
        <dbReference type="ChEBI" id="CHEBI:58702"/>
        <dbReference type="EC" id="2.7.1.121"/>
    </reaction>
</comment>
<evidence type="ECO:0000256" key="10">
    <source>
        <dbReference type="ARBA" id="ARBA00012232"/>
    </source>
</evidence>
<organism evidence="26">
    <name type="scientific">Moorena producens (strain JHB)</name>
    <dbReference type="NCBI Taxonomy" id="1454205"/>
    <lineage>
        <taxon>Bacteria</taxon>
        <taxon>Bacillati</taxon>
        <taxon>Cyanobacteriota</taxon>
        <taxon>Cyanophyceae</taxon>
        <taxon>Coleofasciculales</taxon>
        <taxon>Coleofasciculaceae</taxon>
        <taxon>Moorena</taxon>
    </lineage>
</organism>
<dbReference type="Gene3D" id="3.50.30.10">
    <property type="entry name" value="Phosphohistidine domain"/>
    <property type="match status" value="2"/>
</dbReference>
<dbReference type="Gene3D" id="3.30.1340.10">
    <property type="entry name" value="HPr-like"/>
    <property type="match status" value="1"/>
</dbReference>
<feature type="chain" id="PRO_5040115997" description="Phosphocarrier protein HPr" evidence="23">
    <location>
        <begin position="23"/>
        <end position="987"/>
    </location>
</feature>
<dbReference type="InterPro" id="IPR036637">
    <property type="entry name" value="Phosphohistidine_dom_sf"/>
</dbReference>
<name>A0A9Q9UW79_MOOP1</name>
<dbReference type="PROSITE" id="PS51350">
    <property type="entry name" value="PTS_HPR_DOM"/>
    <property type="match status" value="1"/>
</dbReference>
<proteinExistence type="inferred from homology"/>
<dbReference type="NCBIfam" id="TIGR02364">
    <property type="entry name" value="dha_pts"/>
    <property type="match status" value="1"/>
</dbReference>
<dbReference type="PROSITE" id="PS00742">
    <property type="entry name" value="PEP_ENZYMES_2"/>
    <property type="match status" value="1"/>
</dbReference>
<evidence type="ECO:0000256" key="3">
    <source>
        <dbReference type="ARBA" id="ARBA00001946"/>
    </source>
</evidence>
<dbReference type="SUPFAM" id="SSF52009">
    <property type="entry name" value="Phosphohistidine domain"/>
    <property type="match status" value="1"/>
</dbReference>
<evidence type="ECO:0000256" key="12">
    <source>
        <dbReference type="ARBA" id="ARBA00020422"/>
    </source>
</evidence>
<comment type="function">
    <text evidence="6">General (non sugar-specific) component of the phosphoenolpyruvate-dependent sugar phosphotransferase system (sugar PTS). This major carbohydrate active-transport system catalyzes the phosphorylation of incoming sugar substrates concomitantly with their translocation across the cell membrane. The phosphoryl group from phosphoenolpyruvate (PEP) is transferred to the phosphoryl carrier protein HPr by enzyme I. Phospho-HPr then transfers it to the PTS EIIA domain.</text>
</comment>
<dbReference type="GO" id="GO:0016020">
    <property type="term" value="C:membrane"/>
    <property type="evidence" value="ECO:0007669"/>
    <property type="project" value="InterPro"/>
</dbReference>
<dbReference type="GO" id="GO:0047324">
    <property type="term" value="F:phosphoenolpyruvate-glycerone phosphotransferase activity"/>
    <property type="evidence" value="ECO:0007669"/>
    <property type="project" value="UniProtKB-EC"/>
</dbReference>
<dbReference type="PROSITE" id="PS51096">
    <property type="entry name" value="PTS_EIIA_TYPE_4"/>
    <property type="match status" value="1"/>
</dbReference>
<keyword evidence="23" id="KW-0732">Signal</keyword>
<evidence type="ECO:0000256" key="16">
    <source>
        <dbReference type="ARBA" id="ARBA00022679"/>
    </source>
</evidence>
<evidence type="ECO:0000256" key="7">
    <source>
        <dbReference type="ARBA" id="ARBA00004496"/>
    </source>
</evidence>
<dbReference type="Pfam" id="PF05524">
    <property type="entry name" value="PEP-utilisers_N"/>
    <property type="match status" value="1"/>
</dbReference>
<dbReference type="SUPFAM" id="SSF47831">
    <property type="entry name" value="Enzyme I of the PEP:sugar phosphotransferase system HPr-binding (sub)domain"/>
    <property type="match status" value="1"/>
</dbReference>
<evidence type="ECO:0000256" key="22">
    <source>
        <dbReference type="ARBA" id="ARBA00046577"/>
    </source>
</evidence>
<keyword evidence="13" id="KW-0813">Transport</keyword>
<dbReference type="InterPro" id="IPR000121">
    <property type="entry name" value="PEP_util_C"/>
</dbReference>
<dbReference type="Pfam" id="PF02896">
    <property type="entry name" value="PEP-utilizers_C"/>
    <property type="match status" value="1"/>
</dbReference>
<evidence type="ECO:0000256" key="13">
    <source>
        <dbReference type="ARBA" id="ARBA00022448"/>
    </source>
</evidence>
<comment type="function">
    <text evidence="4">General (non sugar-specific) component of the phosphoenolpyruvate-dependent sugar phosphotransferase system (sugar PTS). This major carbohydrate active-transport system catalyzes the phosphorylation of incoming sugar substrates concomitantly with their translocation across the cell membrane. Enzyme I transfers the phosphoryl group from phosphoenolpyruvate (PEP) to the phosphoryl carrier protein (HPr).</text>
</comment>
<evidence type="ECO:0000256" key="23">
    <source>
        <dbReference type="SAM" id="SignalP"/>
    </source>
</evidence>
<evidence type="ECO:0000256" key="21">
    <source>
        <dbReference type="ARBA" id="ARBA00033235"/>
    </source>
</evidence>
<dbReference type="EC" id="2.7.1.121" evidence="9"/>
<dbReference type="NCBIfam" id="TIGR01417">
    <property type="entry name" value="PTS_I_fam"/>
    <property type="match status" value="1"/>
</dbReference>
<dbReference type="InterPro" id="IPR000032">
    <property type="entry name" value="HPr-like"/>
</dbReference>
<gene>
    <name evidence="26" type="primary">ptsP</name>
    <name evidence="26" type="ORF">BJP36_36475</name>
</gene>
<evidence type="ECO:0000256" key="14">
    <source>
        <dbReference type="ARBA" id="ARBA00022490"/>
    </source>
</evidence>
<dbReference type="PRINTS" id="PR00107">
    <property type="entry name" value="PHOSPHOCPHPR"/>
</dbReference>
<dbReference type="PROSITE" id="PS00369">
    <property type="entry name" value="PTS_HPR_HIS"/>
    <property type="match status" value="1"/>
</dbReference>
<comment type="function">
    <text evidence="5">Component of the dihydroxyacetone kinase complex, which is responsible for the phosphoenolpyruvate (PEP)-dependent phosphorylation of dihydroxyacetone. DhaM serves as the phosphoryl donor. Is phosphorylated by phosphoenolpyruvate in an EI- and HPr-dependent reaction, and a phosphorelay system on histidine residues finally leads to phosphoryl transfer to DhaL and dihydroxyacetone.</text>
</comment>
<evidence type="ECO:0000313" key="26">
    <source>
        <dbReference type="EMBL" id="WAN69588.1"/>
    </source>
</evidence>
<comment type="subunit">
    <text evidence="22">Homodimer. The dihydroxyacetone kinase complex is composed of a homodimer of DhaM, a homodimer of DhaK and the subunit DhaL.</text>
</comment>
<evidence type="ECO:0000256" key="15">
    <source>
        <dbReference type="ARBA" id="ARBA00022597"/>
    </source>
</evidence>
<dbReference type="Pfam" id="PF00381">
    <property type="entry name" value="PTS-HPr"/>
    <property type="match status" value="1"/>
</dbReference>
<dbReference type="GO" id="GO:0008965">
    <property type="term" value="F:phosphoenolpyruvate-protein phosphotransferase activity"/>
    <property type="evidence" value="ECO:0007669"/>
    <property type="project" value="UniProtKB-EC"/>
</dbReference>
<keyword evidence="14" id="KW-0963">Cytoplasm</keyword>
<dbReference type="InterPro" id="IPR008731">
    <property type="entry name" value="PTS_EIN"/>
</dbReference>
<dbReference type="GO" id="GO:0009401">
    <property type="term" value="P:phosphoenolpyruvate-dependent sugar phosphotransferase system"/>
    <property type="evidence" value="ECO:0007669"/>
    <property type="project" value="UniProtKB-KW"/>
</dbReference>
<evidence type="ECO:0000256" key="17">
    <source>
        <dbReference type="ARBA" id="ARBA00022683"/>
    </source>
</evidence>
<feature type="domain" description="HPr" evidence="25">
    <location>
        <begin position="254"/>
        <end position="346"/>
    </location>
</feature>
<dbReference type="InterPro" id="IPR036662">
    <property type="entry name" value="PTS_EIIA_man-typ_sf"/>
</dbReference>
<dbReference type="PRINTS" id="PR01736">
    <property type="entry name" value="PHPHTRNFRASE"/>
</dbReference>
<dbReference type="GO" id="GO:0005737">
    <property type="term" value="C:cytoplasm"/>
    <property type="evidence" value="ECO:0007669"/>
    <property type="project" value="UniProtKB-SubCell"/>
</dbReference>
<evidence type="ECO:0000256" key="8">
    <source>
        <dbReference type="ARBA" id="ARBA00007837"/>
    </source>
</evidence>
<reference evidence="26" key="1">
    <citation type="journal article" date="2017" name="Proc. Natl. Acad. Sci. U.S.A.">
        <title>Comparative genomics uncovers the prolific and distinctive metabolic potential of the cyanobacterial genus Moorea.</title>
        <authorList>
            <person name="Leao T."/>
            <person name="Castelao G."/>
            <person name="Korobeynikov A."/>
            <person name="Monroe E.A."/>
            <person name="Podell S."/>
            <person name="Glukhov E."/>
            <person name="Allen E.E."/>
            <person name="Gerwick W.H."/>
            <person name="Gerwick L."/>
        </authorList>
    </citation>
    <scope>NUCLEOTIDE SEQUENCE</scope>
    <source>
        <strain evidence="26">JHB</strain>
    </source>
</reference>
<dbReference type="InterPro" id="IPR006318">
    <property type="entry name" value="PTS_EI-like"/>
</dbReference>
<dbReference type="InterPro" id="IPR050499">
    <property type="entry name" value="PEP-utilizing_PTS_enzyme"/>
</dbReference>
<dbReference type="CDD" id="cd00367">
    <property type="entry name" value="PTS-HPr_like"/>
    <property type="match status" value="1"/>
</dbReference>
<evidence type="ECO:0000256" key="1">
    <source>
        <dbReference type="ARBA" id="ARBA00000683"/>
    </source>
</evidence>
<evidence type="ECO:0000256" key="18">
    <source>
        <dbReference type="ARBA" id="ARBA00022723"/>
    </source>
</evidence>
<feature type="domain" description="PTS EIIA type-4" evidence="24">
    <location>
        <begin position="71"/>
        <end position="206"/>
    </location>
</feature>
<protein>
    <recommendedName>
        <fullName evidence="12">Phosphocarrier protein HPr</fullName>
        <ecNumber evidence="9">2.7.1.121</ecNumber>
        <ecNumber evidence="10">2.7.3.9</ecNumber>
    </recommendedName>
    <alternativeName>
        <fullName evidence="11">Phosphoenolpyruvate-protein phosphotransferase</fullName>
    </alternativeName>
    <alternativeName>
        <fullName evidence="21">Phosphotransferase system, enzyme I</fullName>
    </alternativeName>
</protein>
<dbReference type="PANTHER" id="PTHR46244">
    <property type="entry name" value="PHOSPHOENOLPYRUVATE-PROTEIN PHOSPHOTRANSFERASE"/>
    <property type="match status" value="1"/>
</dbReference>
<dbReference type="Pfam" id="PF00391">
    <property type="entry name" value="PEP-utilizers"/>
    <property type="match status" value="1"/>
</dbReference>
<dbReference type="InterPro" id="IPR004701">
    <property type="entry name" value="PTS_EIIA_man-typ"/>
</dbReference>
<evidence type="ECO:0000259" key="24">
    <source>
        <dbReference type="PROSITE" id="PS51096"/>
    </source>
</evidence>
<evidence type="ECO:0000256" key="20">
    <source>
        <dbReference type="ARBA" id="ARBA00022842"/>
    </source>
</evidence>
<dbReference type="Proteomes" id="UP000176944">
    <property type="component" value="Chromosome"/>
</dbReference>
<dbReference type="Gene3D" id="1.10.274.10">
    <property type="entry name" value="PtsI, HPr-binding domain"/>
    <property type="match status" value="1"/>
</dbReference>
<dbReference type="InterPro" id="IPR035895">
    <property type="entry name" value="HPr-like_sf"/>
</dbReference>
<dbReference type="InterPro" id="IPR001020">
    <property type="entry name" value="PTS_HPr_His_P_site"/>
</dbReference>
<evidence type="ECO:0000259" key="25">
    <source>
        <dbReference type="PROSITE" id="PS51350"/>
    </source>
</evidence>
<dbReference type="SUPFAM" id="SSF55594">
    <property type="entry name" value="HPr-like"/>
    <property type="match status" value="1"/>
</dbReference>
<dbReference type="SUPFAM" id="SSF53062">
    <property type="entry name" value="PTS system fructose IIA component-like"/>
    <property type="match status" value="1"/>
</dbReference>
<dbReference type="Pfam" id="PF03610">
    <property type="entry name" value="EIIA-man"/>
    <property type="match status" value="1"/>
</dbReference>
<evidence type="ECO:0000256" key="19">
    <source>
        <dbReference type="ARBA" id="ARBA00022777"/>
    </source>
</evidence>
<dbReference type="InterPro" id="IPR040442">
    <property type="entry name" value="Pyrv_kinase-like_dom_sf"/>
</dbReference>
<feature type="signal peptide" evidence="23">
    <location>
        <begin position="1"/>
        <end position="22"/>
    </location>
</feature>
<keyword evidence="16 26" id="KW-0808">Transferase</keyword>
<dbReference type="NCBIfam" id="TIGR01003">
    <property type="entry name" value="PTS_HPr_family"/>
    <property type="match status" value="1"/>
</dbReference>
<dbReference type="GO" id="GO:0046872">
    <property type="term" value="F:metal ion binding"/>
    <property type="evidence" value="ECO:0007669"/>
    <property type="project" value="UniProtKB-KW"/>
</dbReference>
<evidence type="ECO:0000256" key="4">
    <source>
        <dbReference type="ARBA" id="ARBA00002728"/>
    </source>
</evidence>
<keyword evidence="17" id="KW-0598">Phosphotransferase system</keyword>
<accession>A0A9Q9UW79</accession>
<dbReference type="EC" id="2.7.3.9" evidence="10"/>